<sequence length="322" mass="37115">MSEHWSEYWKSGHLTSFGNEFSENYTGHLRSIWERIFNRLPDNFRLLDIATGNGALPLLAQDHFKKSDVKGAIKGIDFANINSQPLIEHHLNKNISIELIGNVRAESLPFSDSEFDMVISQFGIEYSDIEKSFYEVNRVLVKGGVFESIIHNKGSSIIKSNSRLLDFLRLKQIDIITQLLRQLAQNMGTLRGPDDLKRVKSCPKCEQSRMDINRHLSEVATIDEMALHETELLSYVNNFFKNGLFWPVDKKLEYLDFVNTQLEVYKNRLSELVAAAMDSEKINTLKQYLITLKVEGLAVEEVHNEKNEVIAWHMRYSTFKNA</sequence>
<keyword evidence="2" id="KW-0808">Transferase</keyword>
<dbReference type="CDD" id="cd02440">
    <property type="entry name" value="AdoMet_MTases"/>
    <property type="match status" value="1"/>
</dbReference>
<dbReference type="Gene3D" id="3.40.50.150">
    <property type="entry name" value="Vaccinia Virus protein VP39"/>
    <property type="match status" value="1"/>
</dbReference>
<keyword evidence="2" id="KW-0489">Methyltransferase</keyword>
<name>A0ABP2Z8F3_9GAMM</name>
<proteinExistence type="predicted"/>
<dbReference type="Proteomes" id="UP000017548">
    <property type="component" value="Unassembled WGS sequence"/>
</dbReference>
<organism evidence="2 3">
    <name type="scientific">Shewanella decolorationis S12</name>
    <dbReference type="NCBI Taxonomy" id="1353536"/>
    <lineage>
        <taxon>Bacteria</taxon>
        <taxon>Pseudomonadati</taxon>
        <taxon>Pseudomonadota</taxon>
        <taxon>Gammaproteobacteria</taxon>
        <taxon>Alteromonadales</taxon>
        <taxon>Shewanellaceae</taxon>
        <taxon>Shewanella</taxon>
    </lineage>
</organism>
<evidence type="ECO:0000313" key="3">
    <source>
        <dbReference type="Proteomes" id="UP000017548"/>
    </source>
</evidence>
<gene>
    <name evidence="2" type="ORF">SHD_0059</name>
</gene>
<keyword evidence="3" id="KW-1185">Reference proteome</keyword>
<comment type="caution">
    <text evidence="2">The sequence shown here is derived from an EMBL/GenBank/DDBJ whole genome shotgun (WGS) entry which is preliminary data.</text>
</comment>
<evidence type="ECO:0000259" key="1">
    <source>
        <dbReference type="Pfam" id="PF08241"/>
    </source>
</evidence>
<reference evidence="2 3" key="1">
    <citation type="journal article" date="2013" name="Genome Announc.">
        <title>Draft Genome Sequence of Shewanella decolorationis S12, a Dye-Degrading Bacterium Isolated from a Wastewater Treatment Plant.</title>
        <authorList>
            <person name="Xu M."/>
            <person name="Fang Y."/>
            <person name="Liu J."/>
            <person name="Chen X."/>
            <person name="Sun G."/>
            <person name="Guo J."/>
            <person name="Hua Z."/>
            <person name="Tu Q."/>
            <person name="Wu L."/>
            <person name="Zhou J."/>
            <person name="Liu X."/>
        </authorList>
    </citation>
    <scope>NUCLEOTIDE SEQUENCE [LARGE SCALE GENOMIC DNA]</scope>
    <source>
        <strain evidence="2 3">S12</strain>
    </source>
</reference>
<dbReference type="InterPro" id="IPR013216">
    <property type="entry name" value="Methyltransf_11"/>
</dbReference>
<dbReference type="Pfam" id="PF08241">
    <property type="entry name" value="Methyltransf_11"/>
    <property type="match status" value="1"/>
</dbReference>
<dbReference type="GO" id="GO:0008168">
    <property type="term" value="F:methyltransferase activity"/>
    <property type="evidence" value="ECO:0007669"/>
    <property type="project" value="UniProtKB-KW"/>
</dbReference>
<dbReference type="GO" id="GO:0032259">
    <property type="term" value="P:methylation"/>
    <property type="evidence" value="ECO:0007669"/>
    <property type="project" value="UniProtKB-KW"/>
</dbReference>
<dbReference type="SUPFAM" id="SSF53335">
    <property type="entry name" value="S-adenosyl-L-methionine-dependent methyltransferases"/>
    <property type="match status" value="1"/>
</dbReference>
<feature type="domain" description="Methyltransferase type 11" evidence="1">
    <location>
        <begin position="47"/>
        <end position="146"/>
    </location>
</feature>
<dbReference type="InterPro" id="IPR029063">
    <property type="entry name" value="SAM-dependent_MTases_sf"/>
</dbReference>
<dbReference type="RefSeq" id="WP_023265310.1">
    <property type="nucleotide sequence ID" value="NZ_AXZL01000002.1"/>
</dbReference>
<evidence type="ECO:0000313" key="2">
    <source>
        <dbReference type="EMBL" id="ESE43292.1"/>
    </source>
</evidence>
<protein>
    <submittedName>
        <fullName evidence="2">Type 11 methyltransferase</fullName>
    </submittedName>
</protein>
<dbReference type="EMBL" id="AXZL01000002">
    <property type="protein sequence ID" value="ESE43292.1"/>
    <property type="molecule type" value="Genomic_DNA"/>
</dbReference>
<accession>A0ABP2Z8F3</accession>